<protein>
    <submittedName>
        <fullName evidence="1">Uncharacterized protein</fullName>
    </submittedName>
</protein>
<evidence type="ECO:0000313" key="1">
    <source>
        <dbReference type="EMBL" id="KAJ8683501.1"/>
    </source>
</evidence>
<evidence type="ECO:0000313" key="2">
    <source>
        <dbReference type="Proteomes" id="UP001239111"/>
    </source>
</evidence>
<proteinExistence type="predicted"/>
<keyword evidence="2" id="KW-1185">Reference proteome</keyword>
<name>A0ACC2PL05_9HYME</name>
<comment type="caution">
    <text evidence="1">The sequence shown here is derived from an EMBL/GenBank/DDBJ whole genome shotgun (WGS) entry which is preliminary data.</text>
</comment>
<sequence length="231" mass="26536">MEEDEQLVDKLTLDDEDVDSSKEGNEEENEYIVDEVALKDRDVDLTEEQKEEFKKQANELKNRGNDQFRESDFTGATTTYTQALQICPLVFTKERAVLFANRAAARTKFMNNKDPAVEDCTKAIELDSDYVKAYLRRAHLYEELDKLDEAIADFKKVLTFDPVHTESICAVKRLEPIISERNEKLKEEMLGKLKDLGNVILKPFGLSTNNFQMEKDETTGGYSVKFNQNPT</sequence>
<reference evidence="1" key="1">
    <citation type="submission" date="2023-04" db="EMBL/GenBank/DDBJ databases">
        <title>A chromosome-level genome assembly of the parasitoid wasp Eretmocerus hayati.</title>
        <authorList>
            <person name="Zhong Y."/>
            <person name="Liu S."/>
            <person name="Liu Y."/>
        </authorList>
    </citation>
    <scope>NUCLEOTIDE SEQUENCE</scope>
    <source>
        <strain evidence="1">ZJU_SS_LIU_2023</strain>
    </source>
</reference>
<dbReference type="EMBL" id="CM056741">
    <property type="protein sequence ID" value="KAJ8683501.1"/>
    <property type="molecule type" value="Genomic_DNA"/>
</dbReference>
<dbReference type="Proteomes" id="UP001239111">
    <property type="component" value="Chromosome 1"/>
</dbReference>
<gene>
    <name evidence="1" type="ORF">QAD02_019293</name>
</gene>
<accession>A0ACC2PL05</accession>
<organism evidence="1 2">
    <name type="scientific">Eretmocerus hayati</name>
    <dbReference type="NCBI Taxonomy" id="131215"/>
    <lineage>
        <taxon>Eukaryota</taxon>
        <taxon>Metazoa</taxon>
        <taxon>Ecdysozoa</taxon>
        <taxon>Arthropoda</taxon>
        <taxon>Hexapoda</taxon>
        <taxon>Insecta</taxon>
        <taxon>Pterygota</taxon>
        <taxon>Neoptera</taxon>
        <taxon>Endopterygota</taxon>
        <taxon>Hymenoptera</taxon>
        <taxon>Apocrita</taxon>
        <taxon>Proctotrupomorpha</taxon>
        <taxon>Chalcidoidea</taxon>
        <taxon>Aphelinidae</taxon>
        <taxon>Aphelininae</taxon>
        <taxon>Eretmocerus</taxon>
    </lineage>
</organism>